<dbReference type="GO" id="GO:0032259">
    <property type="term" value="P:methylation"/>
    <property type="evidence" value="ECO:0007669"/>
    <property type="project" value="UniProtKB-KW"/>
</dbReference>
<dbReference type="EMBL" id="ML986629">
    <property type="protein sequence ID" value="KAF2263180.1"/>
    <property type="molecule type" value="Genomic_DNA"/>
</dbReference>
<dbReference type="InterPro" id="IPR029063">
    <property type="entry name" value="SAM-dependent_MTases_sf"/>
</dbReference>
<name>A0A9P4K7N3_9PLEO</name>
<evidence type="ECO:0000313" key="2">
    <source>
        <dbReference type="Proteomes" id="UP000800093"/>
    </source>
</evidence>
<sequence length="284" mass="31983">MGFPAWVINNIPTLLRPLLLLSLSIYHFTLTVYETIFVEKQPKQLFDLRKLRFKSFARLWTHHGEEMSVEMPGPLTDLLSQCHGVVLDIGPGSGQILPRFDPKLITAMYGAEPAAELHPALLKNAKKFGFGDKYNNLLCGAEPESLIPALDKSGVLRQMNGRISEKSEGVFDEICCVRVLCGVPTPKETIRGLYNLLKPGGRMVICEHVVNPWRTEGRIAARAMQLFYTLLGWPFFMGGCELQRHTFDYLKEAAGEEGWASFNLQYIEPKTTVPFIVGELKKRS</sequence>
<dbReference type="CDD" id="cd02440">
    <property type="entry name" value="AdoMet_MTases"/>
    <property type="match status" value="1"/>
</dbReference>
<proteinExistence type="predicted"/>
<evidence type="ECO:0000313" key="1">
    <source>
        <dbReference type="EMBL" id="KAF2263180.1"/>
    </source>
</evidence>
<accession>A0A9P4K7N3</accession>
<organism evidence="1 2">
    <name type="scientific">Lojkania enalia</name>
    <dbReference type="NCBI Taxonomy" id="147567"/>
    <lineage>
        <taxon>Eukaryota</taxon>
        <taxon>Fungi</taxon>
        <taxon>Dikarya</taxon>
        <taxon>Ascomycota</taxon>
        <taxon>Pezizomycotina</taxon>
        <taxon>Dothideomycetes</taxon>
        <taxon>Pleosporomycetidae</taxon>
        <taxon>Pleosporales</taxon>
        <taxon>Pleosporales incertae sedis</taxon>
        <taxon>Lojkania</taxon>
    </lineage>
</organism>
<dbReference type="PANTHER" id="PTHR45036">
    <property type="entry name" value="METHYLTRANSFERASE LIKE 7B"/>
    <property type="match status" value="1"/>
</dbReference>
<dbReference type="Gene3D" id="3.40.50.150">
    <property type="entry name" value="Vaccinia Virus protein VP39"/>
    <property type="match status" value="1"/>
</dbReference>
<keyword evidence="1" id="KW-0808">Transferase</keyword>
<dbReference type="GO" id="GO:0008168">
    <property type="term" value="F:methyltransferase activity"/>
    <property type="evidence" value="ECO:0007669"/>
    <property type="project" value="UniProtKB-KW"/>
</dbReference>
<dbReference type="Proteomes" id="UP000800093">
    <property type="component" value="Unassembled WGS sequence"/>
</dbReference>
<reference evidence="2" key="1">
    <citation type="journal article" date="2020" name="Stud. Mycol.">
        <title>101 Dothideomycetes genomes: A test case for predicting lifestyles and emergence of pathogens.</title>
        <authorList>
            <person name="Haridas S."/>
            <person name="Albert R."/>
            <person name="Binder M."/>
            <person name="Bloem J."/>
            <person name="LaButti K."/>
            <person name="Salamov A."/>
            <person name="Andreopoulos B."/>
            <person name="Baker S."/>
            <person name="Barry K."/>
            <person name="Bills G."/>
            <person name="Bluhm B."/>
            <person name="Cannon C."/>
            <person name="Castanera R."/>
            <person name="Culley D."/>
            <person name="Daum C."/>
            <person name="Ezra D."/>
            <person name="Gonzalez J."/>
            <person name="Henrissat B."/>
            <person name="Kuo A."/>
            <person name="Liang C."/>
            <person name="Lipzen A."/>
            <person name="Lutzoni F."/>
            <person name="Magnuson J."/>
            <person name="Mondo S."/>
            <person name="Nolan M."/>
            <person name="Ohm R."/>
            <person name="Pangilinan J."/>
            <person name="Park H.-J."/>
            <person name="Ramirez L."/>
            <person name="Alfaro M."/>
            <person name="Sun H."/>
            <person name="Tritt A."/>
            <person name="Yoshinaga Y."/>
            <person name="Zwiers L.-H."/>
            <person name="Turgeon B."/>
            <person name="Goodwin S."/>
            <person name="Spatafora J."/>
            <person name="Crous P."/>
            <person name="Grigoriev I."/>
        </authorList>
    </citation>
    <scope>NUCLEOTIDE SEQUENCE [LARGE SCALE GENOMIC DNA]</scope>
    <source>
        <strain evidence="2">CBS 304.66</strain>
    </source>
</reference>
<keyword evidence="2" id="KW-1185">Reference proteome</keyword>
<dbReference type="InterPro" id="IPR052356">
    <property type="entry name" value="Thiol_S-MT"/>
</dbReference>
<dbReference type="AlphaFoldDB" id="A0A9P4K7N3"/>
<dbReference type="OrthoDB" id="540004at2759"/>
<protein>
    <submittedName>
        <fullName evidence="1">S-adenosyl-L-methionine-dependent methyltransferase</fullName>
    </submittedName>
</protein>
<keyword evidence="1" id="KW-0489">Methyltransferase</keyword>
<dbReference type="Pfam" id="PF13489">
    <property type="entry name" value="Methyltransf_23"/>
    <property type="match status" value="1"/>
</dbReference>
<comment type="caution">
    <text evidence="1">The sequence shown here is derived from an EMBL/GenBank/DDBJ whole genome shotgun (WGS) entry which is preliminary data.</text>
</comment>
<dbReference type="PANTHER" id="PTHR45036:SF1">
    <property type="entry name" value="METHYLTRANSFERASE LIKE 7A"/>
    <property type="match status" value="1"/>
</dbReference>
<dbReference type="SUPFAM" id="SSF53335">
    <property type="entry name" value="S-adenosyl-L-methionine-dependent methyltransferases"/>
    <property type="match status" value="1"/>
</dbReference>
<gene>
    <name evidence="1" type="ORF">CC78DRAFT_287235</name>
</gene>